<reference evidence="2" key="1">
    <citation type="submission" date="2020-11" db="EMBL/GenBank/DDBJ databases">
        <authorList>
            <person name="Tran Van P."/>
        </authorList>
    </citation>
    <scope>NUCLEOTIDE SEQUENCE</scope>
</reference>
<evidence type="ECO:0000313" key="3">
    <source>
        <dbReference type="Proteomes" id="UP000677054"/>
    </source>
</evidence>
<evidence type="ECO:0000256" key="1">
    <source>
        <dbReference type="SAM" id="MobiDB-lite"/>
    </source>
</evidence>
<organism evidence="2">
    <name type="scientific">Darwinula stevensoni</name>
    <dbReference type="NCBI Taxonomy" id="69355"/>
    <lineage>
        <taxon>Eukaryota</taxon>
        <taxon>Metazoa</taxon>
        <taxon>Ecdysozoa</taxon>
        <taxon>Arthropoda</taxon>
        <taxon>Crustacea</taxon>
        <taxon>Oligostraca</taxon>
        <taxon>Ostracoda</taxon>
        <taxon>Podocopa</taxon>
        <taxon>Podocopida</taxon>
        <taxon>Darwinulocopina</taxon>
        <taxon>Darwinuloidea</taxon>
        <taxon>Darwinulidae</taxon>
        <taxon>Darwinula</taxon>
    </lineage>
</organism>
<proteinExistence type="predicted"/>
<dbReference type="EMBL" id="CAJPEV010001058">
    <property type="protein sequence ID" value="CAG0890442.1"/>
    <property type="molecule type" value="Genomic_DNA"/>
</dbReference>
<protein>
    <submittedName>
        <fullName evidence="2">Uncharacterized protein</fullName>
    </submittedName>
</protein>
<keyword evidence="3" id="KW-1185">Reference proteome</keyword>
<sequence>MPVFVRTVGTSLITAIPFSLLVPARTHQFERGRRDLEEPFQEDDNSSPDLTYLQRRDLPELRYQIKRHCPKAVQFPRTEVNEPRGKGGKSHGSKEPSPAPSDSHPPLPQSAVGLPHGGLQSSLPSPLATPFQPGHTRFGEDSFDLLFERGRRDLEEPFQEDDNSSPDLTYLQRRGGLHSSLPSPLATPFQPGHTRFGVRDLEEPFQEDDNSSPDLTYLQRRGFI</sequence>
<accession>A0A7R8X8S3</accession>
<dbReference type="AlphaFoldDB" id="A0A7R8X8S3"/>
<dbReference type="EMBL" id="LR900575">
    <property type="protein sequence ID" value="CAD7246165.1"/>
    <property type="molecule type" value="Genomic_DNA"/>
</dbReference>
<dbReference type="Proteomes" id="UP000677054">
    <property type="component" value="Unassembled WGS sequence"/>
</dbReference>
<feature type="compositionally biased region" description="Basic and acidic residues" evidence="1">
    <location>
        <begin position="146"/>
        <end position="155"/>
    </location>
</feature>
<name>A0A7R8X8S3_9CRUS</name>
<feature type="compositionally biased region" description="Pro residues" evidence="1">
    <location>
        <begin position="97"/>
        <end position="108"/>
    </location>
</feature>
<gene>
    <name evidence="2" type="ORF">DSTB1V02_LOCUS6022</name>
</gene>
<evidence type="ECO:0000313" key="2">
    <source>
        <dbReference type="EMBL" id="CAD7246165.1"/>
    </source>
</evidence>
<feature type="region of interest" description="Disordered" evidence="1">
    <location>
        <begin position="72"/>
        <end position="224"/>
    </location>
</feature>